<keyword evidence="3" id="KW-0560">Oxidoreductase</keyword>
<feature type="compositionally biased region" description="Basic and acidic residues" evidence="4">
    <location>
        <begin position="306"/>
        <end position="319"/>
    </location>
</feature>
<dbReference type="Gene3D" id="3.40.50.720">
    <property type="entry name" value="NAD(P)-binding Rossmann-like Domain"/>
    <property type="match status" value="1"/>
</dbReference>
<dbReference type="SUPFAM" id="SSF51735">
    <property type="entry name" value="NAD(P)-binding Rossmann-fold domains"/>
    <property type="match status" value="1"/>
</dbReference>
<comment type="similarity">
    <text evidence="1">Belongs to the short-chain dehydrogenases/reductases (SDR) family.</text>
</comment>
<reference evidence="5" key="1">
    <citation type="journal article" date="2020" name="Stud. Mycol.">
        <title>101 Dothideomycetes genomes: a test case for predicting lifestyles and emergence of pathogens.</title>
        <authorList>
            <person name="Haridas S."/>
            <person name="Albert R."/>
            <person name="Binder M."/>
            <person name="Bloem J."/>
            <person name="Labutti K."/>
            <person name="Salamov A."/>
            <person name="Andreopoulos B."/>
            <person name="Baker S."/>
            <person name="Barry K."/>
            <person name="Bills G."/>
            <person name="Bluhm B."/>
            <person name="Cannon C."/>
            <person name="Castanera R."/>
            <person name="Culley D."/>
            <person name="Daum C."/>
            <person name="Ezra D."/>
            <person name="Gonzalez J."/>
            <person name="Henrissat B."/>
            <person name="Kuo A."/>
            <person name="Liang C."/>
            <person name="Lipzen A."/>
            <person name="Lutzoni F."/>
            <person name="Magnuson J."/>
            <person name="Mondo S."/>
            <person name="Nolan M."/>
            <person name="Ohm R."/>
            <person name="Pangilinan J."/>
            <person name="Park H.-J."/>
            <person name="Ramirez L."/>
            <person name="Alfaro M."/>
            <person name="Sun H."/>
            <person name="Tritt A."/>
            <person name="Yoshinaga Y."/>
            <person name="Zwiers L.-H."/>
            <person name="Turgeon B."/>
            <person name="Goodwin S."/>
            <person name="Spatafora J."/>
            <person name="Crous P."/>
            <person name="Grigoriev I."/>
        </authorList>
    </citation>
    <scope>NUCLEOTIDE SEQUENCE</scope>
    <source>
        <strain evidence="5">CBS 627.86</strain>
    </source>
</reference>
<dbReference type="GO" id="GO:0016491">
    <property type="term" value="F:oxidoreductase activity"/>
    <property type="evidence" value="ECO:0007669"/>
    <property type="project" value="UniProtKB-KW"/>
</dbReference>
<dbReference type="OrthoDB" id="37659at2759"/>
<dbReference type="PROSITE" id="PS00061">
    <property type="entry name" value="ADH_SHORT"/>
    <property type="match status" value="1"/>
</dbReference>
<protein>
    <recommendedName>
        <fullName evidence="7">15-hydroxyprostaglandin dehydrogenase</fullName>
    </recommendedName>
</protein>
<sequence length="319" mass="33972">MVHVQFNPELLSTLKDKVVVLTGGATGIGRAAVTQFAEAGCKIIFGDISEAPARSLESALGPNVRFLRCDTSSYSDQLSLFAAAESIFGRIDVVVANAGMANHKDIFDPKSDITIEPSMKEVEVNLCGAIFTSRIGMHYLRKNRSRGGKGGGDLILVSSIAGFKECGGLATYTASKHGSLGLMRGLHITALPEGININVICPWMTKTRLVKGIEEGWRELGLPENEPEDVARSIVLCATANRSTTGVIHPGAKMPFAGKILWIAGGEAYEIEDAIQGSEPQWLGEENSSILAKGQQFLASQGTSWDADKSKDKPPAGTP</sequence>
<dbReference type="InterPro" id="IPR020904">
    <property type="entry name" value="Sc_DH/Rdtase_CS"/>
</dbReference>
<evidence type="ECO:0000256" key="2">
    <source>
        <dbReference type="ARBA" id="ARBA00022857"/>
    </source>
</evidence>
<keyword evidence="2" id="KW-0521">NADP</keyword>
<evidence type="ECO:0000256" key="3">
    <source>
        <dbReference type="ARBA" id="ARBA00023002"/>
    </source>
</evidence>
<gene>
    <name evidence="5" type="ORF">BDV96DRAFT_651956</name>
</gene>
<accession>A0A6A5YQY0</accession>
<name>A0A6A5YQY0_9PLEO</name>
<dbReference type="AlphaFoldDB" id="A0A6A5YQY0"/>
<evidence type="ECO:0008006" key="7">
    <source>
        <dbReference type="Google" id="ProtNLM"/>
    </source>
</evidence>
<dbReference type="PRINTS" id="PR00081">
    <property type="entry name" value="GDHRDH"/>
</dbReference>
<dbReference type="InterPro" id="IPR036291">
    <property type="entry name" value="NAD(P)-bd_dom_sf"/>
</dbReference>
<dbReference type="EMBL" id="ML977342">
    <property type="protein sequence ID" value="KAF2109525.1"/>
    <property type="molecule type" value="Genomic_DNA"/>
</dbReference>
<evidence type="ECO:0000313" key="6">
    <source>
        <dbReference type="Proteomes" id="UP000799770"/>
    </source>
</evidence>
<proteinExistence type="inferred from homology"/>
<organism evidence="5 6">
    <name type="scientific">Lophiotrema nucula</name>
    <dbReference type="NCBI Taxonomy" id="690887"/>
    <lineage>
        <taxon>Eukaryota</taxon>
        <taxon>Fungi</taxon>
        <taxon>Dikarya</taxon>
        <taxon>Ascomycota</taxon>
        <taxon>Pezizomycotina</taxon>
        <taxon>Dothideomycetes</taxon>
        <taxon>Pleosporomycetidae</taxon>
        <taxon>Pleosporales</taxon>
        <taxon>Lophiotremataceae</taxon>
        <taxon>Lophiotrema</taxon>
    </lineage>
</organism>
<dbReference type="PANTHER" id="PTHR43180:SF86">
    <property type="entry name" value="DEHYDROGENASE, PUTATIVE (AFU_ORTHOLOGUE AFUA_3G00290)-RELATED"/>
    <property type="match status" value="1"/>
</dbReference>
<evidence type="ECO:0000313" key="5">
    <source>
        <dbReference type="EMBL" id="KAF2109525.1"/>
    </source>
</evidence>
<dbReference type="Pfam" id="PF00106">
    <property type="entry name" value="adh_short"/>
    <property type="match status" value="1"/>
</dbReference>
<dbReference type="PANTHER" id="PTHR43180">
    <property type="entry name" value="3-OXOACYL-(ACYL-CARRIER-PROTEIN) REDUCTASE (AFU_ORTHOLOGUE AFUA_6G11210)"/>
    <property type="match status" value="1"/>
</dbReference>
<dbReference type="Proteomes" id="UP000799770">
    <property type="component" value="Unassembled WGS sequence"/>
</dbReference>
<keyword evidence="6" id="KW-1185">Reference proteome</keyword>
<dbReference type="InterPro" id="IPR002347">
    <property type="entry name" value="SDR_fam"/>
</dbReference>
<evidence type="ECO:0000256" key="4">
    <source>
        <dbReference type="SAM" id="MobiDB-lite"/>
    </source>
</evidence>
<evidence type="ECO:0000256" key="1">
    <source>
        <dbReference type="ARBA" id="ARBA00006484"/>
    </source>
</evidence>
<feature type="region of interest" description="Disordered" evidence="4">
    <location>
        <begin position="299"/>
        <end position="319"/>
    </location>
</feature>